<sequence>ACAARPVNIRATMIDLETGHDIIVPYRLTADQEGIMDLVLARYARMSAAALRALTHTHGGAWDTVWSRMLLERSGTMISDEAILSELESGALERRLDG</sequence>
<protein>
    <submittedName>
        <fullName evidence="1">Uncharacterized protein</fullName>
    </submittedName>
</protein>
<accession>A0ACC3AL39</accession>
<organism evidence="1 2">
    <name type="scientific">Aspergillus melleus</name>
    <dbReference type="NCBI Taxonomy" id="138277"/>
    <lineage>
        <taxon>Eukaryota</taxon>
        <taxon>Fungi</taxon>
        <taxon>Dikarya</taxon>
        <taxon>Ascomycota</taxon>
        <taxon>Pezizomycotina</taxon>
        <taxon>Eurotiomycetes</taxon>
        <taxon>Eurotiomycetidae</taxon>
        <taxon>Eurotiales</taxon>
        <taxon>Aspergillaceae</taxon>
        <taxon>Aspergillus</taxon>
        <taxon>Aspergillus subgen. Circumdati</taxon>
    </lineage>
</organism>
<reference evidence="1 2" key="1">
    <citation type="journal article" date="2023" name="ACS Omega">
        <title>Identification of the Neoaspergillic Acid Biosynthesis Gene Cluster by Establishing an In Vitro CRISPR-Ribonucleoprotein Genetic System in Aspergillus melleus.</title>
        <authorList>
            <person name="Yuan B."/>
            <person name="Grau M.F."/>
            <person name="Murata R.M."/>
            <person name="Torok T."/>
            <person name="Venkateswaran K."/>
            <person name="Stajich J.E."/>
            <person name="Wang C.C.C."/>
        </authorList>
    </citation>
    <scope>NUCLEOTIDE SEQUENCE [LARGE SCALE GENOMIC DNA]</scope>
    <source>
        <strain evidence="1 2">IMV 1140</strain>
    </source>
</reference>
<gene>
    <name evidence="1" type="ORF">N8T08_004356</name>
</gene>
<proteinExistence type="predicted"/>
<comment type="caution">
    <text evidence="1">The sequence shown here is derived from an EMBL/GenBank/DDBJ whole genome shotgun (WGS) entry which is preliminary data.</text>
</comment>
<evidence type="ECO:0000313" key="2">
    <source>
        <dbReference type="Proteomes" id="UP001177260"/>
    </source>
</evidence>
<dbReference type="EMBL" id="JAOPJF010000227">
    <property type="protein sequence ID" value="KAK1138208.1"/>
    <property type="molecule type" value="Genomic_DNA"/>
</dbReference>
<dbReference type="Proteomes" id="UP001177260">
    <property type="component" value="Unassembled WGS sequence"/>
</dbReference>
<keyword evidence="2" id="KW-1185">Reference proteome</keyword>
<name>A0ACC3AL39_9EURO</name>
<feature type="non-terminal residue" evidence="1">
    <location>
        <position position="1"/>
    </location>
</feature>
<evidence type="ECO:0000313" key="1">
    <source>
        <dbReference type="EMBL" id="KAK1138208.1"/>
    </source>
</evidence>